<proteinExistence type="predicted"/>
<reference evidence="3 4" key="1">
    <citation type="submission" date="2017-12" db="EMBL/GenBank/DDBJ databases">
        <title>Phylogenetic diversity of female urinary microbiome.</title>
        <authorList>
            <person name="Thomas-White K."/>
            <person name="Wolfe A.J."/>
        </authorList>
    </citation>
    <scope>NUCLEOTIDE SEQUENCE [LARGE SCALE GENOMIC DNA]</scope>
    <source>
        <strain evidence="3 4">UMB0777</strain>
    </source>
</reference>
<sequence length="217" mass="23159">MMMHGGEPSDTAETPTRSATPSSSAGKGSVLVQTPTLQRSPTDPEWLTAPPHRVSWQRVDGVPFPFSDSDGPARITGPIASGYSHTPQGAVLAAAHITFRLTWSPDYAAVIDAQAKVSATTRRQLLVARDHGATVDPAVLAQVASAPVAFKIADYSEAKASVYLAFPSRGENFRFAAVPVVWDEGDWKFSDEWDPASAPELPDSPSLSGFTSLREQP</sequence>
<evidence type="ECO:0000256" key="1">
    <source>
        <dbReference type="SAM" id="MobiDB-lite"/>
    </source>
</evidence>
<evidence type="ECO:0000259" key="2">
    <source>
        <dbReference type="Pfam" id="PF26526"/>
    </source>
</evidence>
<dbReference type="Proteomes" id="UP000234662">
    <property type="component" value="Unassembled WGS sequence"/>
</dbReference>
<comment type="caution">
    <text evidence="3">The sequence shown here is derived from an EMBL/GenBank/DDBJ whole genome shotgun (WGS) entry which is preliminary data.</text>
</comment>
<feature type="region of interest" description="Disordered" evidence="1">
    <location>
        <begin position="1"/>
        <end position="49"/>
    </location>
</feature>
<feature type="compositionally biased region" description="Polar residues" evidence="1">
    <location>
        <begin position="31"/>
        <end position="41"/>
    </location>
</feature>
<organism evidence="3 4">
    <name type="scientific">Gordonia terrae</name>
    <dbReference type="NCBI Taxonomy" id="2055"/>
    <lineage>
        <taxon>Bacteria</taxon>
        <taxon>Bacillati</taxon>
        <taxon>Actinomycetota</taxon>
        <taxon>Actinomycetes</taxon>
        <taxon>Mycobacteriales</taxon>
        <taxon>Gordoniaceae</taxon>
        <taxon>Gordonia</taxon>
    </lineage>
</organism>
<accession>A0A2I1R1J2</accession>
<evidence type="ECO:0000313" key="3">
    <source>
        <dbReference type="EMBL" id="PKZ62978.1"/>
    </source>
</evidence>
<feature type="domain" description="DUF8175" evidence="2">
    <location>
        <begin position="23"/>
        <end position="211"/>
    </location>
</feature>
<evidence type="ECO:0000313" key="4">
    <source>
        <dbReference type="Proteomes" id="UP000234662"/>
    </source>
</evidence>
<dbReference type="EMBL" id="PKJC01000036">
    <property type="protein sequence ID" value="PKZ62978.1"/>
    <property type="molecule type" value="Genomic_DNA"/>
</dbReference>
<dbReference type="InterPro" id="IPR058488">
    <property type="entry name" value="DUF8175"/>
</dbReference>
<protein>
    <recommendedName>
        <fullName evidence="2">DUF8175 domain-containing protein</fullName>
    </recommendedName>
</protein>
<dbReference type="Pfam" id="PF26526">
    <property type="entry name" value="DUF8175"/>
    <property type="match status" value="1"/>
</dbReference>
<gene>
    <name evidence="3" type="ORF">CYJ73_24175</name>
</gene>
<feature type="compositionally biased region" description="Polar residues" evidence="1">
    <location>
        <begin position="205"/>
        <end position="217"/>
    </location>
</feature>
<feature type="region of interest" description="Disordered" evidence="1">
    <location>
        <begin position="193"/>
        <end position="217"/>
    </location>
</feature>
<dbReference type="AlphaFoldDB" id="A0A2I1R1J2"/>
<feature type="compositionally biased region" description="Low complexity" evidence="1">
    <location>
        <begin position="11"/>
        <end position="25"/>
    </location>
</feature>
<name>A0A2I1R1J2_9ACTN</name>